<feature type="domain" description="F-box associated beta-propeller type 1" evidence="1">
    <location>
        <begin position="32"/>
        <end position="163"/>
    </location>
</feature>
<keyword evidence="3" id="KW-1185">Reference proteome</keyword>
<evidence type="ECO:0000259" key="1">
    <source>
        <dbReference type="Pfam" id="PF07734"/>
    </source>
</evidence>
<dbReference type="InterPro" id="IPR052361">
    <property type="entry name" value="F-box_domain"/>
</dbReference>
<proteinExistence type="predicted"/>
<dbReference type="PANTHER" id="PTHR31790:SF526">
    <property type="entry name" value="OS12G0618150 PROTEIN"/>
    <property type="match status" value="1"/>
</dbReference>
<dbReference type="InterPro" id="IPR006527">
    <property type="entry name" value="F-box-assoc_dom_typ1"/>
</dbReference>
<dbReference type="NCBIfam" id="TIGR01640">
    <property type="entry name" value="F_box_assoc_1"/>
    <property type="match status" value="2"/>
</dbReference>
<dbReference type="Proteomes" id="UP000541444">
    <property type="component" value="Unassembled WGS sequence"/>
</dbReference>
<dbReference type="AlphaFoldDB" id="A0A7J7LR17"/>
<gene>
    <name evidence="2" type="ORF">GIB67_013444</name>
</gene>
<comment type="caution">
    <text evidence="2">The sequence shown here is derived from an EMBL/GenBank/DDBJ whole genome shotgun (WGS) entry which is preliminary data.</text>
</comment>
<evidence type="ECO:0000313" key="3">
    <source>
        <dbReference type="Proteomes" id="UP000541444"/>
    </source>
</evidence>
<dbReference type="Pfam" id="PF07734">
    <property type="entry name" value="FBA_1"/>
    <property type="match status" value="1"/>
</dbReference>
<accession>A0A7J7LR17</accession>
<organism evidence="2 3">
    <name type="scientific">Kingdonia uniflora</name>
    <dbReference type="NCBI Taxonomy" id="39325"/>
    <lineage>
        <taxon>Eukaryota</taxon>
        <taxon>Viridiplantae</taxon>
        <taxon>Streptophyta</taxon>
        <taxon>Embryophyta</taxon>
        <taxon>Tracheophyta</taxon>
        <taxon>Spermatophyta</taxon>
        <taxon>Magnoliopsida</taxon>
        <taxon>Ranunculales</taxon>
        <taxon>Circaeasteraceae</taxon>
        <taxon>Kingdonia</taxon>
    </lineage>
</organism>
<dbReference type="InterPro" id="IPR017451">
    <property type="entry name" value="F-box-assoc_interact_dom"/>
</dbReference>
<dbReference type="EMBL" id="JACGCM010002086">
    <property type="protein sequence ID" value="KAF6145093.1"/>
    <property type="molecule type" value="Genomic_DNA"/>
</dbReference>
<dbReference type="OrthoDB" id="591557at2759"/>
<reference evidence="2 3" key="1">
    <citation type="journal article" date="2020" name="IScience">
        <title>Genome Sequencing of the Endangered Kingdonia uniflora (Circaeasteraceae, Ranunculales) Reveals Potential Mechanisms of Evolutionary Specialization.</title>
        <authorList>
            <person name="Sun Y."/>
            <person name="Deng T."/>
            <person name="Zhang A."/>
            <person name="Moore M.J."/>
            <person name="Landis J.B."/>
            <person name="Lin N."/>
            <person name="Zhang H."/>
            <person name="Zhang X."/>
            <person name="Huang J."/>
            <person name="Zhang X."/>
            <person name="Sun H."/>
            <person name="Wang H."/>
        </authorList>
    </citation>
    <scope>NUCLEOTIDE SEQUENCE [LARGE SCALE GENOMIC DNA]</scope>
    <source>
        <strain evidence="2">TB1705</strain>
        <tissue evidence="2">Leaf</tissue>
    </source>
</reference>
<name>A0A7J7LR17_9MAGN</name>
<evidence type="ECO:0000313" key="2">
    <source>
        <dbReference type="EMBL" id="KAF6145093.1"/>
    </source>
</evidence>
<sequence length="486" mass="55451">MKLNLPSRIKRKSKRGRLVVDYNLNKLVVNGSCNGVVCVTNRADCYLWNPTTNEHVKVPHAPFDPVVPEKVKLLDPVTKEFVKTPYDPFYEPVTTFGFGYDARTEDYKVVRFEFDFTCKLVAKVYTVGMDSWRTINISPILGRYLLLSSKGVPQVNGALHWTGEYISEPPCANRINPKILISTRWSSMYSLYSKAYENDPIKFDLPSQIKSEQQRIRGRIIVNGSCNGVVCITNRVDCYLWNPTTNEHMKVPHAPFNLINGTEDFLYDPFLEPVTTFGFGYIPRTRDYKVVRFEFGRMPGTKVYTVGMDSWRSIIPPKLGEYVLLAYIWVSQVNGALHWTGTHIHIPLVPEPLPNTYVPVPPGGFLSPDCATGLPGYAANATPYISIPEPIDWFHCTPIKRELPGCIISFDLEHEIFQEIPWPDSLSGEYSCYDLCELDGCLSMFCENESNRVLWMMKDYGVKESWTRLFSIDVPPHLDFTSLSFI</sequence>
<dbReference type="PANTHER" id="PTHR31790">
    <property type="entry name" value="OS02G0783600 PROTEIN"/>
    <property type="match status" value="1"/>
</dbReference>
<protein>
    <recommendedName>
        <fullName evidence="1">F-box associated beta-propeller type 1 domain-containing protein</fullName>
    </recommendedName>
</protein>